<evidence type="ECO:0000256" key="1">
    <source>
        <dbReference type="SAM" id="MobiDB-lite"/>
    </source>
</evidence>
<feature type="region of interest" description="Disordered" evidence="1">
    <location>
        <begin position="321"/>
        <end position="383"/>
    </location>
</feature>
<dbReference type="OrthoDB" id="5498323at2759"/>
<feature type="region of interest" description="Disordered" evidence="1">
    <location>
        <begin position="212"/>
        <end position="270"/>
    </location>
</feature>
<protein>
    <submittedName>
        <fullName evidence="2">Uncharacterized protein</fullName>
    </submittedName>
</protein>
<dbReference type="Proteomes" id="UP000285405">
    <property type="component" value="Unassembled WGS sequence"/>
</dbReference>
<evidence type="ECO:0000313" key="3">
    <source>
        <dbReference type="Proteomes" id="UP000285405"/>
    </source>
</evidence>
<feature type="compositionally biased region" description="Basic residues" evidence="1">
    <location>
        <begin position="347"/>
        <end position="360"/>
    </location>
</feature>
<sequence>MEYSPFKAFFDEAWERIQAQFVTQEDIITYLKTWYVDEDGVITSKWAAHLTLDNKNHGLRTTSSTEAMHRLIKTYLGCGFQNLFRLYQCVNEAIKVTSRKNQEYLGEQKMAVQAQYGGFKWMDKLPRRIAKKALRLLVHQHDKAKKMLKGEILLGNCASKELFKRESSAPNRGYHEGRHYQLLLAGQGDVSRDRALDVLLDKPLLDVREAKKAVNSKGRPRNTATFSAKEKSIHDRAQGVFSRKTAHNTTSLGSKKGDKTGKTSSSSQRVISAAEHYGDSLEKLDAIDAAAMAAATGRPRNTAAQAATTKDAKLAAALASCATPSSTSPAALGGKKRGRPAGSKETKPRKKRDSGKGKGKHTVDALAEQAQAEGIDMMDLEDF</sequence>
<dbReference type="EMBL" id="MCBR01008477">
    <property type="protein sequence ID" value="RKF74458.1"/>
    <property type="molecule type" value="Genomic_DNA"/>
</dbReference>
<name>A0A420IIT0_9PEZI</name>
<dbReference type="AlphaFoldDB" id="A0A420IIT0"/>
<feature type="compositionally biased region" description="Low complexity" evidence="1">
    <location>
        <begin position="321"/>
        <end position="331"/>
    </location>
</feature>
<gene>
    <name evidence="2" type="ORF">GcC1_084030</name>
</gene>
<proteinExistence type="predicted"/>
<evidence type="ECO:0000313" key="2">
    <source>
        <dbReference type="EMBL" id="RKF74458.1"/>
    </source>
</evidence>
<organism evidence="2 3">
    <name type="scientific">Golovinomyces cichoracearum</name>
    <dbReference type="NCBI Taxonomy" id="62708"/>
    <lineage>
        <taxon>Eukaryota</taxon>
        <taxon>Fungi</taxon>
        <taxon>Dikarya</taxon>
        <taxon>Ascomycota</taxon>
        <taxon>Pezizomycotina</taxon>
        <taxon>Leotiomycetes</taxon>
        <taxon>Erysiphales</taxon>
        <taxon>Erysiphaceae</taxon>
        <taxon>Golovinomyces</taxon>
    </lineage>
</organism>
<feature type="compositionally biased region" description="Basic and acidic residues" evidence="1">
    <location>
        <begin position="228"/>
        <end position="237"/>
    </location>
</feature>
<accession>A0A420IIT0</accession>
<comment type="caution">
    <text evidence="2">The sequence shown here is derived from an EMBL/GenBank/DDBJ whole genome shotgun (WGS) entry which is preliminary data.</text>
</comment>
<reference evidence="2 3" key="1">
    <citation type="journal article" date="2018" name="BMC Genomics">
        <title>Comparative genome analyses reveal sequence features reflecting distinct modes of host-adaptation between dicot and monocot powdery mildew.</title>
        <authorList>
            <person name="Wu Y."/>
            <person name="Ma X."/>
            <person name="Pan Z."/>
            <person name="Kale S.D."/>
            <person name="Song Y."/>
            <person name="King H."/>
            <person name="Zhang Q."/>
            <person name="Presley C."/>
            <person name="Deng X."/>
            <person name="Wei C.I."/>
            <person name="Xiao S."/>
        </authorList>
    </citation>
    <scope>NUCLEOTIDE SEQUENCE [LARGE SCALE GENOMIC DNA]</scope>
    <source>
        <strain evidence="2">UCSC1</strain>
    </source>
</reference>